<evidence type="ECO:0000256" key="3">
    <source>
        <dbReference type="ARBA" id="ARBA00022723"/>
    </source>
</evidence>
<dbReference type="EMBL" id="JABMCB010000192">
    <property type="protein sequence ID" value="NUU77621.1"/>
    <property type="molecule type" value="Genomic_DNA"/>
</dbReference>
<dbReference type="PANTHER" id="PTHR42891:SF1">
    <property type="entry name" value="D-GLYCERO-BETA-D-MANNO-HEPTOSE-1,7-BISPHOSPHATE 7-PHOSPHATASE"/>
    <property type="match status" value="1"/>
</dbReference>
<feature type="active site" description="Nucleophile" evidence="8">
    <location>
        <position position="12"/>
    </location>
</feature>
<feature type="binding site" evidence="10">
    <location>
        <position position="14"/>
    </location>
    <ligand>
        <name>Mg(2+)</name>
        <dbReference type="ChEBI" id="CHEBI:18420"/>
    </ligand>
</feature>
<evidence type="ECO:0000313" key="12">
    <source>
        <dbReference type="Proteomes" id="UP000526125"/>
    </source>
</evidence>
<feature type="site" description="Contributes to substrate recognition" evidence="9">
    <location>
        <position position="94"/>
    </location>
</feature>
<feature type="binding site" evidence="10">
    <location>
        <position position="85"/>
    </location>
    <ligand>
        <name>Zn(2+)</name>
        <dbReference type="ChEBI" id="CHEBI:29105"/>
    </ligand>
</feature>
<keyword evidence="2 7" id="KW-0963">Cytoplasm</keyword>
<dbReference type="RefSeq" id="WP_175397271.1">
    <property type="nucleotide sequence ID" value="NZ_JABMCB010000192.1"/>
</dbReference>
<evidence type="ECO:0000256" key="5">
    <source>
        <dbReference type="ARBA" id="ARBA00023277"/>
    </source>
</evidence>
<keyword evidence="10" id="KW-0460">Magnesium</keyword>
<evidence type="ECO:0000313" key="11">
    <source>
        <dbReference type="EMBL" id="NUU77621.1"/>
    </source>
</evidence>
<feature type="active site" description="Proton donor" evidence="8">
    <location>
        <position position="14"/>
    </location>
</feature>
<comment type="cofactor">
    <cofactor evidence="10">
        <name>Mg(2+)</name>
        <dbReference type="ChEBI" id="CHEBI:18420"/>
    </cofactor>
</comment>
<feature type="binding site" evidence="10">
    <location>
        <position position="91"/>
    </location>
    <ligand>
        <name>Zn(2+)</name>
        <dbReference type="ChEBI" id="CHEBI:29105"/>
    </ligand>
</feature>
<comment type="similarity">
    <text evidence="7">Belongs to the gmhB family.</text>
</comment>
<keyword evidence="5 7" id="KW-0119">Carbohydrate metabolism</keyword>
<feature type="site" description="Stabilizes the phosphoryl group" evidence="9">
    <location>
        <position position="95"/>
    </location>
</feature>
<dbReference type="InterPro" id="IPR004446">
    <property type="entry name" value="Heptose_bisP_phosphatase"/>
</dbReference>
<comment type="caution">
    <text evidence="11">The sequence shown here is derived from an EMBL/GenBank/DDBJ whole genome shotgun (WGS) entry which is preliminary data.</text>
</comment>
<dbReference type="InterPro" id="IPR006549">
    <property type="entry name" value="HAD-SF_hydro_IIIA"/>
</dbReference>
<dbReference type="NCBIfam" id="TIGR01656">
    <property type="entry name" value="Histidinol-ppas"/>
    <property type="match status" value="1"/>
</dbReference>
<accession>A0A7Y6EWB6</accession>
<dbReference type="Proteomes" id="UP000526125">
    <property type="component" value="Unassembled WGS sequence"/>
</dbReference>
<evidence type="ECO:0000256" key="1">
    <source>
        <dbReference type="ARBA" id="ARBA00004496"/>
    </source>
</evidence>
<feature type="binding site" evidence="10">
    <location>
        <position position="93"/>
    </location>
    <ligand>
        <name>Zn(2+)</name>
        <dbReference type="ChEBI" id="CHEBI:29105"/>
    </ligand>
</feature>
<evidence type="ECO:0000256" key="6">
    <source>
        <dbReference type="ARBA" id="ARBA00031828"/>
    </source>
</evidence>
<dbReference type="NCBIfam" id="TIGR01662">
    <property type="entry name" value="HAD-SF-IIIA"/>
    <property type="match status" value="1"/>
</dbReference>
<dbReference type="GO" id="GO:0005975">
    <property type="term" value="P:carbohydrate metabolic process"/>
    <property type="evidence" value="ECO:0007669"/>
    <property type="project" value="InterPro"/>
</dbReference>
<dbReference type="PANTHER" id="PTHR42891">
    <property type="entry name" value="D-GLYCERO-BETA-D-MANNO-HEPTOSE-1,7-BISPHOSPHATE 7-PHOSPHATASE"/>
    <property type="match status" value="1"/>
</dbReference>
<dbReference type="PIRSF" id="PIRSF004682">
    <property type="entry name" value="GmhB"/>
    <property type="match status" value="1"/>
</dbReference>
<dbReference type="SUPFAM" id="SSF56784">
    <property type="entry name" value="HAD-like"/>
    <property type="match status" value="1"/>
</dbReference>
<reference evidence="11 12" key="1">
    <citation type="submission" date="2020-05" db="EMBL/GenBank/DDBJ databases">
        <title>Genome Sequencing of Type Strains.</title>
        <authorList>
            <person name="Lemaire J.F."/>
            <person name="Inderbitzin P."/>
            <person name="Gregorio O.A."/>
            <person name="Collins S.B."/>
            <person name="Wespe N."/>
            <person name="Knight-Connoni V."/>
        </authorList>
    </citation>
    <scope>NUCLEOTIDE SEQUENCE [LARGE SCALE GENOMIC DNA]</scope>
    <source>
        <strain evidence="11 12">LMG 21957</strain>
    </source>
</reference>
<dbReference type="InterPro" id="IPR036412">
    <property type="entry name" value="HAD-like_sf"/>
</dbReference>
<dbReference type="AlphaFoldDB" id="A0A7Y6EWB6"/>
<feature type="site" description="Stabilizes the phosphoryl group" evidence="9">
    <location>
        <position position="53"/>
    </location>
</feature>
<keyword evidence="3 10" id="KW-0479">Metal-binding</keyword>
<feature type="binding site" evidence="10">
    <location>
        <position position="120"/>
    </location>
    <ligand>
        <name>Mg(2+)</name>
        <dbReference type="ChEBI" id="CHEBI:18420"/>
    </ligand>
</feature>
<dbReference type="NCBIfam" id="NF005264">
    <property type="entry name" value="PRK06769.1"/>
    <property type="match status" value="1"/>
</dbReference>
<dbReference type="Pfam" id="PF13242">
    <property type="entry name" value="Hydrolase_like"/>
    <property type="match status" value="1"/>
</dbReference>
<evidence type="ECO:0000256" key="4">
    <source>
        <dbReference type="ARBA" id="ARBA00022801"/>
    </source>
</evidence>
<evidence type="ECO:0000256" key="10">
    <source>
        <dbReference type="PIRSR" id="PIRSR004682-4"/>
    </source>
</evidence>
<evidence type="ECO:0000256" key="8">
    <source>
        <dbReference type="PIRSR" id="PIRSR004682-1"/>
    </source>
</evidence>
<keyword evidence="4 7" id="KW-0378">Hydrolase</keyword>
<comment type="cofactor">
    <cofactor evidence="10">
        <name>Zn(2+)</name>
        <dbReference type="ChEBI" id="CHEBI:29105"/>
    </cofactor>
</comment>
<dbReference type="GO" id="GO:0005737">
    <property type="term" value="C:cytoplasm"/>
    <property type="evidence" value="ECO:0007669"/>
    <property type="project" value="UniProtKB-SubCell"/>
</dbReference>
<feature type="binding site" evidence="10">
    <location>
        <position position="83"/>
    </location>
    <ligand>
        <name>Zn(2+)</name>
        <dbReference type="ChEBI" id="CHEBI:29105"/>
    </ligand>
</feature>
<dbReference type="Gene3D" id="3.40.50.1000">
    <property type="entry name" value="HAD superfamily/HAD-like"/>
    <property type="match status" value="1"/>
</dbReference>
<dbReference type="InterPro" id="IPR023214">
    <property type="entry name" value="HAD_sf"/>
</dbReference>
<dbReference type="InterPro" id="IPR006543">
    <property type="entry name" value="Histidinol-phos"/>
</dbReference>
<evidence type="ECO:0000256" key="2">
    <source>
        <dbReference type="ARBA" id="ARBA00022490"/>
    </source>
</evidence>
<protein>
    <recommendedName>
        <fullName evidence="6 7">D,D-heptose 1,7-bisphosphate phosphatase</fullName>
        <ecNumber evidence="7">3.1.3.-</ecNumber>
    </recommendedName>
</protein>
<dbReference type="GO" id="GO:0046872">
    <property type="term" value="F:metal ion binding"/>
    <property type="evidence" value="ECO:0007669"/>
    <property type="project" value="UniProtKB-KW"/>
</dbReference>
<keyword evidence="12" id="KW-1185">Reference proteome</keyword>
<evidence type="ECO:0000256" key="7">
    <source>
        <dbReference type="PIRNR" id="PIRNR004682"/>
    </source>
</evidence>
<dbReference type="GO" id="GO:0016791">
    <property type="term" value="F:phosphatase activity"/>
    <property type="evidence" value="ECO:0007669"/>
    <property type="project" value="InterPro"/>
</dbReference>
<keyword evidence="10" id="KW-0862">Zinc</keyword>
<gene>
    <name evidence="11" type="ORF">HP552_20625</name>
</gene>
<sequence length="187" mass="21130">MPSNIFQAVFIDRDGTIGGSDEVIYPGEFKLFSFTLASLEKLKNHETPIYGFTNQPGISRGEATVEAFEKEMMAFGFDGVYICPHQHNEECECRKPKPEMLLRAAKENQFDLSKCVVIGDRWSDMLAAHYAGCKKILVRTGAGNEALDKYRDKWTITEPDYVAEHLEDAVNFIMDQVVHIEAEGNRS</sequence>
<proteinExistence type="inferred from homology"/>
<comment type="subcellular location">
    <subcellularLocation>
        <location evidence="1 7">Cytoplasm</location>
    </subcellularLocation>
</comment>
<organism evidence="11 12">
    <name type="scientific">Paenibacillus xylanilyticus</name>
    <dbReference type="NCBI Taxonomy" id="248903"/>
    <lineage>
        <taxon>Bacteria</taxon>
        <taxon>Bacillati</taxon>
        <taxon>Bacillota</taxon>
        <taxon>Bacilli</taxon>
        <taxon>Bacillales</taxon>
        <taxon>Paenibacillaceae</taxon>
        <taxon>Paenibacillus</taxon>
    </lineage>
</organism>
<evidence type="ECO:0000256" key="9">
    <source>
        <dbReference type="PIRSR" id="PIRSR004682-3"/>
    </source>
</evidence>
<dbReference type="EC" id="3.1.3.-" evidence="7"/>
<feature type="binding site" evidence="10">
    <location>
        <position position="12"/>
    </location>
    <ligand>
        <name>Mg(2+)</name>
        <dbReference type="ChEBI" id="CHEBI:18420"/>
    </ligand>
</feature>
<name>A0A7Y6EWB6_9BACL</name>